<name>A0A9D7XM05_9BACT</name>
<organism evidence="2 3">
    <name type="scientific">Candidatus Geothrix skivensis</name>
    <dbReference type="NCBI Taxonomy" id="2954439"/>
    <lineage>
        <taxon>Bacteria</taxon>
        <taxon>Pseudomonadati</taxon>
        <taxon>Acidobacteriota</taxon>
        <taxon>Holophagae</taxon>
        <taxon>Holophagales</taxon>
        <taxon>Holophagaceae</taxon>
        <taxon>Geothrix</taxon>
    </lineage>
</organism>
<dbReference type="EMBL" id="JADKIO010000008">
    <property type="protein sequence ID" value="MBK9797015.1"/>
    <property type="molecule type" value="Genomic_DNA"/>
</dbReference>
<dbReference type="AlphaFoldDB" id="A0A9D7XM05"/>
<protein>
    <recommendedName>
        <fullName evidence="4">DUF4412 domain-containing protein</fullName>
    </recommendedName>
</protein>
<feature type="signal peptide" evidence="1">
    <location>
        <begin position="1"/>
        <end position="20"/>
    </location>
</feature>
<feature type="chain" id="PRO_5039241680" description="DUF4412 domain-containing protein" evidence="1">
    <location>
        <begin position="21"/>
        <end position="245"/>
    </location>
</feature>
<evidence type="ECO:0000313" key="3">
    <source>
        <dbReference type="Proteomes" id="UP000886657"/>
    </source>
</evidence>
<evidence type="ECO:0008006" key="4">
    <source>
        <dbReference type="Google" id="ProtNLM"/>
    </source>
</evidence>
<reference evidence="2" key="1">
    <citation type="submission" date="2020-10" db="EMBL/GenBank/DDBJ databases">
        <title>Connecting structure to function with the recovery of over 1000 high-quality activated sludge metagenome-assembled genomes encoding full-length rRNA genes using long-read sequencing.</title>
        <authorList>
            <person name="Singleton C.M."/>
            <person name="Petriglieri F."/>
            <person name="Kristensen J.M."/>
            <person name="Kirkegaard R.H."/>
            <person name="Michaelsen T.Y."/>
            <person name="Andersen M.H."/>
            <person name="Karst S.M."/>
            <person name="Dueholm M.S."/>
            <person name="Nielsen P.H."/>
            <person name="Albertsen M."/>
        </authorList>
    </citation>
    <scope>NUCLEOTIDE SEQUENCE</scope>
    <source>
        <strain evidence="2">Skiv_18-Q3-R9-52_MAXAC.067</strain>
    </source>
</reference>
<comment type="caution">
    <text evidence="2">The sequence shown here is derived from an EMBL/GenBank/DDBJ whole genome shotgun (WGS) entry which is preliminary data.</text>
</comment>
<gene>
    <name evidence="2" type="ORF">IPP58_11055</name>
</gene>
<evidence type="ECO:0000313" key="2">
    <source>
        <dbReference type="EMBL" id="MBK9797015.1"/>
    </source>
</evidence>
<sequence>MKAPMRLAVLLLFASLTALAADLTLTMTGAGKGQEGEQTQYWSAKFMRVNHPASQVDSMVDFEQGVSYTINHKKKLIQRMGWDDLEASMEAMADKMKDLPAFAQKLMGGGDTTVTVEELGTETILGRKCKKWKITMGKMIIESSNDPALKPPTPAGSYKRFLKLKNAIGQMGGNSAGMLKFGEELAKVQGIALRTHTVMPIVGDFSSVATAVSEGPIPAATFVLPADYKVEDAGKKMRESMAKGR</sequence>
<keyword evidence="1" id="KW-0732">Signal</keyword>
<dbReference type="Proteomes" id="UP000886657">
    <property type="component" value="Unassembled WGS sequence"/>
</dbReference>
<evidence type="ECO:0000256" key="1">
    <source>
        <dbReference type="SAM" id="SignalP"/>
    </source>
</evidence>
<proteinExistence type="predicted"/>
<accession>A0A9D7XM05</accession>